<dbReference type="InterPro" id="IPR000182">
    <property type="entry name" value="GNAT_dom"/>
</dbReference>
<accession>A0ABQ1X1J8</accession>
<reference evidence="3" key="1">
    <citation type="journal article" date="2019" name="Int. J. Syst. Evol. Microbiol.">
        <title>The Global Catalogue of Microorganisms (GCM) 10K type strain sequencing project: providing services to taxonomists for standard genome sequencing and annotation.</title>
        <authorList>
            <consortium name="The Broad Institute Genomics Platform"/>
            <consortium name="The Broad Institute Genome Sequencing Center for Infectious Disease"/>
            <person name="Wu L."/>
            <person name="Ma J."/>
        </authorList>
    </citation>
    <scope>NUCLEOTIDE SEQUENCE [LARGE SCALE GENOMIC DNA]</scope>
    <source>
        <strain evidence="3">CGMCC 1.12990</strain>
    </source>
</reference>
<feature type="domain" description="N-acetyltransferase" evidence="1">
    <location>
        <begin position="13"/>
        <end position="114"/>
    </location>
</feature>
<dbReference type="SUPFAM" id="SSF55729">
    <property type="entry name" value="Acyl-CoA N-acyltransferases (Nat)"/>
    <property type="match status" value="1"/>
</dbReference>
<evidence type="ECO:0000259" key="1">
    <source>
        <dbReference type="Pfam" id="PF13302"/>
    </source>
</evidence>
<evidence type="ECO:0000313" key="2">
    <source>
        <dbReference type="EMBL" id="GGG53498.1"/>
    </source>
</evidence>
<proteinExistence type="predicted"/>
<protein>
    <recommendedName>
        <fullName evidence="1">N-acetyltransferase domain-containing protein</fullName>
    </recommendedName>
</protein>
<dbReference type="PANTHER" id="PTHR43441:SF2">
    <property type="entry name" value="FAMILY ACETYLTRANSFERASE, PUTATIVE (AFU_ORTHOLOGUE AFUA_7G00850)-RELATED"/>
    <property type="match status" value="1"/>
</dbReference>
<sequence>MGNKRPVSFERDVKWVQDVMMNDSQTTIYFAVTEQGKDDIVGYTSISEIDYRNGTCFWSGIKLDTRIAGKGWGTEVGLKILKFVFEELRMERCKGECLEEHEAGKRLMLKIGFQVDGLMRSAVYKNGKQHNQYIMSVIKSDYLHIKNERSL</sequence>
<dbReference type="Pfam" id="PF13302">
    <property type="entry name" value="Acetyltransf_3"/>
    <property type="match status" value="1"/>
</dbReference>
<gene>
    <name evidence="2" type="ORF">GCM10011378_32230</name>
</gene>
<comment type="caution">
    <text evidence="2">The sequence shown here is derived from an EMBL/GenBank/DDBJ whole genome shotgun (WGS) entry which is preliminary data.</text>
</comment>
<evidence type="ECO:0000313" key="3">
    <source>
        <dbReference type="Proteomes" id="UP000601361"/>
    </source>
</evidence>
<dbReference type="EMBL" id="BMGS01000008">
    <property type="protein sequence ID" value="GGG53498.1"/>
    <property type="molecule type" value="Genomic_DNA"/>
</dbReference>
<dbReference type="Gene3D" id="3.40.630.30">
    <property type="match status" value="1"/>
</dbReference>
<dbReference type="InterPro" id="IPR051908">
    <property type="entry name" value="Ribosomal_N-acetyltransferase"/>
</dbReference>
<keyword evidence="3" id="KW-1185">Reference proteome</keyword>
<organism evidence="2 3">
    <name type="scientific">Hymenobacter glacieicola</name>
    <dbReference type="NCBI Taxonomy" id="1562124"/>
    <lineage>
        <taxon>Bacteria</taxon>
        <taxon>Pseudomonadati</taxon>
        <taxon>Bacteroidota</taxon>
        <taxon>Cytophagia</taxon>
        <taxon>Cytophagales</taxon>
        <taxon>Hymenobacteraceae</taxon>
        <taxon>Hymenobacter</taxon>
    </lineage>
</organism>
<name>A0ABQ1X1J8_9BACT</name>
<dbReference type="InterPro" id="IPR016181">
    <property type="entry name" value="Acyl_CoA_acyltransferase"/>
</dbReference>
<dbReference type="PANTHER" id="PTHR43441">
    <property type="entry name" value="RIBOSOMAL-PROTEIN-SERINE ACETYLTRANSFERASE"/>
    <property type="match status" value="1"/>
</dbReference>
<dbReference type="Proteomes" id="UP000601361">
    <property type="component" value="Unassembled WGS sequence"/>
</dbReference>